<proteinExistence type="predicted"/>
<dbReference type="Proteomes" id="UP001597641">
    <property type="component" value="Unassembled WGS sequence"/>
</dbReference>
<evidence type="ECO:0000313" key="3">
    <source>
        <dbReference type="Proteomes" id="UP001597641"/>
    </source>
</evidence>
<evidence type="ECO:0000313" key="2">
    <source>
        <dbReference type="EMBL" id="MFD3001070.1"/>
    </source>
</evidence>
<organism evidence="2 3">
    <name type="scientific">Pontibacter toksunensis</name>
    <dbReference type="NCBI Taxonomy" id="1332631"/>
    <lineage>
        <taxon>Bacteria</taxon>
        <taxon>Pseudomonadati</taxon>
        <taxon>Bacteroidota</taxon>
        <taxon>Cytophagia</taxon>
        <taxon>Cytophagales</taxon>
        <taxon>Hymenobacteraceae</taxon>
        <taxon>Pontibacter</taxon>
    </lineage>
</organism>
<feature type="transmembrane region" description="Helical" evidence="1">
    <location>
        <begin position="17"/>
        <end position="34"/>
    </location>
</feature>
<keyword evidence="1" id="KW-0812">Transmembrane</keyword>
<name>A0ABW6BTF3_9BACT</name>
<keyword evidence="3" id="KW-1185">Reference proteome</keyword>
<protein>
    <submittedName>
        <fullName evidence="2">Uncharacterized protein</fullName>
    </submittedName>
</protein>
<reference evidence="3" key="1">
    <citation type="journal article" date="2019" name="Int. J. Syst. Evol. Microbiol.">
        <title>The Global Catalogue of Microorganisms (GCM) 10K type strain sequencing project: providing services to taxonomists for standard genome sequencing and annotation.</title>
        <authorList>
            <consortium name="The Broad Institute Genomics Platform"/>
            <consortium name="The Broad Institute Genome Sequencing Center for Infectious Disease"/>
            <person name="Wu L."/>
            <person name="Ma J."/>
        </authorList>
    </citation>
    <scope>NUCLEOTIDE SEQUENCE [LARGE SCALE GENOMIC DNA]</scope>
    <source>
        <strain evidence="3">KCTC 23984</strain>
    </source>
</reference>
<gene>
    <name evidence="2" type="ORF">ACFS7Z_11895</name>
</gene>
<evidence type="ECO:0000256" key="1">
    <source>
        <dbReference type="SAM" id="Phobius"/>
    </source>
</evidence>
<comment type="caution">
    <text evidence="2">The sequence shown here is derived from an EMBL/GenBank/DDBJ whole genome shotgun (WGS) entry which is preliminary data.</text>
</comment>
<sequence length="73" mass="8900">MKDFLLFSKTLLRDKEHLLRVLFMTFLMVALVIWGMREEQAYLKQLYFLCSAWSLAMVLFIFGYSYYQRNEVE</sequence>
<dbReference type="RefSeq" id="WP_377484775.1">
    <property type="nucleotide sequence ID" value="NZ_JBHUOX010000008.1"/>
</dbReference>
<keyword evidence="1" id="KW-0472">Membrane</keyword>
<accession>A0ABW6BTF3</accession>
<feature type="transmembrane region" description="Helical" evidence="1">
    <location>
        <begin position="46"/>
        <end position="67"/>
    </location>
</feature>
<dbReference type="EMBL" id="JBHUOX010000008">
    <property type="protein sequence ID" value="MFD3001070.1"/>
    <property type="molecule type" value="Genomic_DNA"/>
</dbReference>
<keyword evidence="1" id="KW-1133">Transmembrane helix</keyword>